<keyword evidence="1" id="KW-1133">Transmembrane helix</keyword>
<dbReference type="EMBL" id="JAUEII010000061">
    <property type="protein sequence ID" value="MDN0051006.1"/>
    <property type="molecule type" value="Genomic_DNA"/>
</dbReference>
<reference evidence="3" key="1">
    <citation type="submission" date="2023-06" db="EMBL/GenBank/DDBJ databases">
        <authorList>
            <person name="Zeman M."/>
            <person name="Kubasova T."/>
            <person name="Jahodarova E."/>
            <person name="Nykrynova M."/>
            <person name="Rychlik I."/>
        </authorList>
    </citation>
    <scope>NUCLEOTIDE SEQUENCE</scope>
    <source>
        <strain evidence="3">84_SSukc20</strain>
    </source>
</reference>
<keyword evidence="4" id="KW-1185">Reference proteome</keyword>
<feature type="transmembrane region" description="Helical" evidence="1">
    <location>
        <begin position="75"/>
        <end position="97"/>
    </location>
</feature>
<keyword evidence="1" id="KW-0472">Membrane</keyword>
<organism evidence="3 4">
    <name type="scientific">Bacteroides gallinaceum</name>
    <dbReference type="NCBI Taxonomy" id="1462571"/>
    <lineage>
        <taxon>Bacteria</taxon>
        <taxon>Pseudomonadati</taxon>
        <taxon>Bacteroidota</taxon>
        <taxon>Bacteroidia</taxon>
        <taxon>Bacteroidales</taxon>
        <taxon>Bacteroidaceae</taxon>
        <taxon>Bacteroides</taxon>
    </lineage>
</organism>
<comment type="caution">
    <text evidence="3">The sequence shown here is derived from an EMBL/GenBank/DDBJ whole genome shotgun (WGS) entry which is preliminary data.</text>
</comment>
<reference evidence="3" key="2">
    <citation type="submission" date="2024-05" db="EMBL/GenBank/DDBJ databases">
        <title>Identification and characterization of horizontal gene transfer across gut microbiota members of farm animals based on homology search.</title>
        <authorList>
            <person name="Schwarzerova J."/>
            <person name="Nykrynova M."/>
            <person name="Jureckova K."/>
            <person name="Cejkova D."/>
            <person name="Rychlik I."/>
        </authorList>
    </citation>
    <scope>NUCLEOTIDE SEQUENCE</scope>
    <source>
        <strain evidence="3">84_SSukc20</strain>
    </source>
</reference>
<feature type="chain" id="PRO_5047099288" evidence="2">
    <location>
        <begin position="21"/>
        <end position="98"/>
    </location>
</feature>
<evidence type="ECO:0000256" key="2">
    <source>
        <dbReference type="SAM" id="SignalP"/>
    </source>
</evidence>
<dbReference type="Pfam" id="PF13572">
    <property type="entry name" value="DUF4134"/>
    <property type="match status" value="1"/>
</dbReference>
<evidence type="ECO:0000256" key="1">
    <source>
        <dbReference type="SAM" id="Phobius"/>
    </source>
</evidence>
<name>A0ABT7XA93_9BACE</name>
<evidence type="ECO:0000313" key="4">
    <source>
        <dbReference type="Proteomes" id="UP001167871"/>
    </source>
</evidence>
<protein>
    <submittedName>
        <fullName evidence="3">DUF4134 domain-containing protein</fullName>
    </submittedName>
</protein>
<proteinExistence type="predicted"/>
<accession>A0ABT7XA93</accession>
<gene>
    <name evidence="3" type="ORF">QVO10_16800</name>
</gene>
<dbReference type="RefSeq" id="WP_072544864.1">
    <property type="nucleotide sequence ID" value="NZ_JAUDCD010000031.1"/>
</dbReference>
<keyword evidence="1" id="KW-0812">Transmembrane</keyword>
<keyword evidence="2" id="KW-0732">Signal</keyword>
<evidence type="ECO:0000313" key="3">
    <source>
        <dbReference type="EMBL" id="MDN0051006.1"/>
    </source>
</evidence>
<feature type="signal peptide" evidence="2">
    <location>
        <begin position="1"/>
        <end position="20"/>
    </location>
</feature>
<sequence length="98" mass="10350">MKKRFFFAAMMLLATTGAFAQGNGISGITEATNMVTSYFDPGTKLIYAIGAVVGLIGGVKVYSKFSSGDPDTSKTAASWFGACIFLIVAATILRSFFL</sequence>
<feature type="transmembrane region" description="Helical" evidence="1">
    <location>
        <begin position="44"/>
        <end position="63"/>
    </location>
</feature>
<dbReference type="InterPro" id="IPR025408">
    <property type="entry name" value="DUF4134"/>
</dbReference>
<dbReference type="Proteomes" id="UP001167871">
    <property type="component" value="Unassembled WGS sequence"/>
</dbReference>